<dbReference type="GO" id="GO:0080120">
    <property type="term" value="P:CAAX-box protein maturation"/>
    <property type="evidence" value="ECO:0007669"/>
    <property type="project" value="UniProtKB-ARBA"/>
</dbReference>
<reference evidence="2 3" key="1">
    <citation type="submission" date="2020-07" db="EMBL/GenBank/DDBJ databases">
        <title>Genomic characterization of Flavobacterium psychrophilum strains.</title>
        <authorList>
            <person name="Castillo D."/>
            <person name="Jorgensen J."/>
            <person name="Middelboe M."/>
        </authorList>
    </citation>
    <scope>NUCLEOTIDE SEQUENCE [LARGE SCALE GENOMIC DNA]</scope>
    <source>
        <strain evidence="2 3">FPS-R7</strain>
    </source>
</reference>
<sequence>MTFLLRAFKSENYFWKYIVGSILIIIASTLGQLPLMGFVMAKLISEGKGFYHINETDLMTVLDKNFTLFLLLFSFLVALYAIYLVLKFLHKQSLLDIITCRKKIDWKRIFFAFSIWGIFQIITTIISYYTAPEDFVLNFKPLQFAILAVIAIVMIPIQTSVEELIFRGYLMQGFGLLAKNRWFPLLMTSLIFGLLHLGNPEVAKMGYITMVYYISTGLFLGILVLMDDGLELSLGFHAANNLFTALLVTSDWTAFQTYSILKEVSKPEVGLEIVFPVFIVFPILLFVFAKKYNWTNWKEKLTGKLAVIPEQINIKND</sequence>
<protein>
    <submittedName>
        <fullName evidence="2">CPBP family intramembrane metalloprotease</fullName>
    </submittedName>
</protein>
<dbReference type="GO" id="GO:0008237">
    <property type="term" value="F:metallopeptidase activity"/>
    <property type="evidence" value="ECO:0007669"/>
    <property type="project" value="UniProtKB-KW"/>
</dbReference>
<dbReference type="Proteomes" id="UP000596329">
    <property type="component" value="Chromosome"/>
</dbReference>
<dbReference type="EMBL" id="CP059075">
    <property type="protein sequence ID" value="QRE02839.1"/>
    <property type="molecule type" value="Genomic_DNA"/>
</dbReference>
<feature type="domain" description="CAAX prenyl protease 2/Lysostaphin resistance protein A-like" evidence="1">
    <location>
        <begin position="145"/>
        <end position="243"/>
    </location>
</feature>
<dbReference type="AlphaFoldDB" id="A0A1Z5HFV4"/>
<gene>
    <name evidence="2" type="ORF">H0H26_07875</name>
</gene>
<accession>A0A1Z5HFV4</accession>
<name>A0A1Z5HFV4_FLAPS</name>
<dbReference type="RefSeq" id="WP_034098395.1">
    <property type="nucleotide sequence ID" value="NZ_BJSV01000073.1"/>
</dbReference>
<proteinExistence type="predicted"/>
<dbReference type="InterPro" id="IPR003675">
    <property type="entry name" value="Rce1/LyrA-like_dom"/>
</dbReference>
<dbReference type="Pfam" id="PF02517">
    <property type="entry name" value="Rce1-like"/>
    <property type="match status" value="1"/>
</dbReference>
<organism evidence="2 3">
    <name type="scientific">Flavobacterium psychrophilum</name>
    <dbReference type="NCBI Taxonomy" id="96345"/>
    <lineage>
        <taxon>Bacteria</taxon>
        <taxon>Pseudomonadati</taxon>
        <taxon>Bacteroidota</taxon>
        <taxon>Flavobacteriia</taxon>
        <taxon>Flavobacteriales</taxon>
        <taxon>Flavobacteriaceae</taxon>
        <taxon>Flavobacterium</taxon>
    </lineage>
</organism>
<dbReference type="PANTHER" id="PTHR39430">
    <property type="entry name" value="MEMBRANE-ASSOCIATED PROTEASE-RELATED"/>
    <property type="match status" value="1"/>
</dbReference>
<evidence type="ECO:0000313" key="3">
    <source>
        <dbReference type="Proteomes" id="UP000596329"/>
    </source>
</evidence>
<keyword evidence="2" id="KW-0482">Metalloprotease</keyword>
<keyword evidence="2" id="KW-0378">Hydrolase</keyword>
<keyword evidence="2" id="KW-0645">Protease</keyword>
<dbReference type="GO" id="GO:0004175">
    <property type="term" value="F:endopeptidase activity"/>
    <property type="evidence" value="ECO:0007669"/>
    <property type="project" value="UniProtKB-ARBA"/>
</dbReference>
<evidence type="ECO:0000259" key="1">
    <source>
        <dbReference type="Pfam" id="PF02517"/>
    </source>
</evidence>
<dbReference type="GO" id="GO:0006508">
    <property type="term" value="P:proteolysis"/>
    <property type="evidence" value="ECO:0007669"/>
    <property type="project" value="UniProtKB-KW"/>
</dbReference>
<dbReference type="PANTHER" id="PTHR39430:SF1">
    <property type="entry name" value="PROTEASE"/>
    <property type="match status" value="1"/>
</dbReference>
<evidence type="ECO:0000313" key="2">
    <source>
        <dbReference type="EMBL" id="QRE02839.1"/>
    </source>
</evidence>